<evidence type="ECO:0000313" key="2">
    <source>
        <dbReference type="EMBL" id="CAD1833576.1"/>
    </source>
</evidence>
<feature type="compositionally biased region" description="Polar residues" evidence="1">
    <location>
        <begin position="1"/>
        <end position="14"/>
    </location>
</feature>
<sequence>MPLTSQDAPNQAPNQVELKISSQTSSSPSSKPSTMRNPTKSKVEKKGEIKTNQNPLKMEKKSKGESHLVLHCFELKRALKGAGVSYKGVPIITKTPLHNFSPQSKVYRYTGKCTGTNPARQQT</sequence>
<name>A0A6V7PSL4_ANACO</name>
<accession>A0A6V7PSL4</accession>
<evidence type="ECO:0000256" key="1">
    <source>
        <dbReference type="SAM" id="MobiDB-lite"/>
    </source>
</evidence>
<organism evidence="2">
    <name type="scientific">Ananas comosus var. bracteatus</name>
    <name type="common">red pineapple</name>
    <dbReference type="NCBI Taxonomy" id="296719"/>
    <lineage>
        <taxon>Eukaryota</taxon>
        <taxon>Viridiplantae</taxon>
        <taxon>Streptophyta</taxon>
        <taxon>Embryophyta</taxon>
        <taxon>Tracheophyta</taxon>
        <taxon>Spermatophyta</taxon>
        <taxon>Magnoliopsida</taxon>
        <taxon>Liliopsida</taxon>
        <taxon>Poales</taxon>
        <taxon>Bromeliaceae</taxon>
        <taxon>Bromelioideae</taxon>
        <taxon>Ananas</taxon>
    </lineage>
</organism>
<feature type="region of interest" description="Disordered" evidence="1">
    <location>
        <begin position="1"/>
        <end position="64"/>
    </location>
</feature>
<proteinExistence type="predicted"/>
<dbReference type="EMBL" id="LR862151">
    <property type="protein sequence ID" value="CAD1833576.1"/>
    <property type="molecule type" value="Genomic_DNA"/>
</dbReference>
<reference evidence="2" key="1">
    <citation type="submission" date="2020-07" db="EMBL/GenBank/DDBJ databases">
        <authorList>
            <person name="Lin J."/>
        </authorList>
    </citation>
    <scope>NUCLEOTIDE SEQUENCE</scope>
</reference>
<gene>
    <name evidence="2" type="ORF">CB5_LOCUS16787</name>
</gene>
<dbReference type="AlphaFoldDB" id="A0A6V7PSL4"/>
<protein>
    <submittedName>
        <fullName evidence="2">Uncharacterized protein</fullName>
    </submittedName>
</protein>
<feature type="compositionally biased region" description="Low complexity" evidence="1">
    <location>
        <begin position="21"/>
        <end position="34"/>
    </location>
</feature>